<dbReference type="RefSeq" id="WP_106139212.1">
    <property type="nucleotide sequence ID" value="NZ_PVTE01000015.1"/>
</dbReference>
<keyword evidence="3" id="KW-1185">Reference proteome</keyword>
<proteinExistence type="predicted"/>
<accession>A0A2T0SNS5</accession>
<evidence type="ECO:0000313" key="3">
    <source>
        <dbReference type="Proteomes" id="UP000238375"/>
    </source>
</evidence>
<dbReference type="Proteomes" id="UP000238375">
    <property type="component" value="Unassembled WGS sequence"/>
</dbReference>
<organism evidence="2 3">
    <name type="scientific">Spirosoma oryzae</name>
    <dbReference type="NCBI Taxonomy" id="1469603"/>
    <lineage>
        <taxon>Bacteria</taxon>
        <taxon>Pseudomonadati</taxon>
        <taxon>Bacteroidota</taxon>
        <taxon>Cytophagia</taxon>
        <taxon>Cytophagales</taxon>
        <taxon>Cytophagaceae</taxon>
        <taxon>Spirosoma</taxon>
    </lineage>
</organism>
<sequence length="103" mass="11706">MTESILQAYLNEQHIRTDVSENVESLKKAVGEITTYLKKKKERAELIPFTLVALDPMVRDIDPVVKQVETIIIKNWPAFKNSVTATKDKSTTYIRAVILESLS</sequence>
<dbReference type="AlphaFoldDB" id="A0A2T0SNS5"/>
<comment type="caution">
    <text evidence="2">The sequence shown here is derived from an EMBL/GenBank/DDBJ whole genome shotgun (WGS) entry which is preliminary data.</text>
</comment>
<evidence type="ECO:0000259" key="1">
    <source>
        <dbReference type="Pfam" id="PF19994"/>
    </source>
</evidence>
<dbReference type="EMBL" id="PVTE01000015">
    <property type="protein sequence ID" value="PRY35078.1"/>
    <property type="molecule type" value="Genomic_DNA"/>
</dbReference>
<gene>
    <name evidence="2" type="ORF">CLV58_115161</name>
</gene>
<name>A0A2T0SNS5_9BACT</name>
<dbReference type="InterPro" id="IPR045523">
    <property type="entry name" value="GASH"/>
</dbReference>
<feature type="domain" description="GTPase-associated system helical" evidence="1">
    <location>
        <begin position="7"/>
        <end position="102"/>
    </location>
</feature>
<reference evidence="2 3" key="1">
    <citation type="submission" date="2018-03" db="EMBL/GenBank/DDBJ databases">
        <title>Genomic Encyclopedia of Archaeal and Bacterial Type Strains, Phase II (KMG-II): from individual species to whole genera.</title>
        <authorList>
            <person name="Goeker M."/>
        </authorList>
    </citation>
    <scope>NUCLEOTIDE SEQUENCE [LARGE SCALE GENOMIC DNA]</scope>
    <source>
        <strain evidence="2 3">DSM 28354</strain>
    </source>
</reference>
<protein>
    <recommendedName>
        <fullName evidence="1">GTPase-associated system helical domain-containing protein</fullName>
    </recommendedName>
</protein>
<dbReference type="Pfam" id="PF19994">
    <property type="entry name" value="GASH"/>
    <property type="match status" value="1"/>
</dbReference>
<evidence type="ECO:0000313" key="2">
    <source>
        <dbReference type="EMBL" id="PRY35078.1"/>
    </source>
</evidence>